<dbReference type="Proteomes" id="UP001291309">
    <property type="component" value="Unassembled WGS sequence"/>
</dbReference>
<reference evidence="1 2" key="1">
    <citation type="submission" date="2023-12" db="EMBL/GenBank/DDBJ databases">
        <title>the genome sequence of Hyalangium sp. s54d21.</title>
        <authorList>
            <person name="Zhang X."/>
        </authorList>
    </citation>
    <scope>NUCLEOTIDE SEQUENCE [LARGE SCALE GENOMIC DNA]</scope>
    <source>
        <strain evidence="2">s54d21</strain>
    </source>
</reference>
<evidence type="ECO:0000313" key="1">
    <source>
        <dbReference type="EMBL" id="MDY7225910.1"/>
    </source>
</evidence>
<proteinExistence type="predicted"/>
<accession>A0ABU5H1B1</accession>
<protein>
    <submittedName>
        <fullName evidence="1">Uncharacterized protein</fullName>
    </submittedName>
</protein>
<sequence length="190" mass="20941">MDNPKRGHEKFSGSTFRAYLDGLDAMGLRAVVRLMVPPHVQGMMDTPPVPTVWMESDALPLIFDAVMKLQGLEGMRALGYAATSGTTGRFLKPLMQMMLNKHGRSPASLFANMSSLYRSFFQGLEFKYTPEGARSGMLQIRSNSAMGASSWAAWEGSLRLLFEECGVTTGVISPSHVSEEGRVATMRVRW</sequence>
<dbReference type="RefSeq" id="WP_321544636.1">
    <property type="nucleotide sequence ID" value="NZ_JAXIVS010000002.1"/>
</dbReference>
<comment type="caution">
    <text evidence="1">The sequence shown here is derived from an EMBL/GenBank/DDBJ whole genome shotgun (WGS) entry which is preliminary data.</text>
</comment>
<dbReference type="EMBL" id="JAXIVS010000002">
    <property type="protein sequence ID" value="MDY7225910.1"/>
    <property type="molecule type" value="Genomic_DNA"/>
</dbReference>
<name>A0ABU5H1B1_9BACT</name>
<organism evidence="1 2">
    <name type="scientific">Hyalangium rubrum</name>
    <dbReference type="NCBI Taxonomy" id="3103134"/>
    <lineage>
        <taxon>Bacteria</taxon>
        <taxon>Pseudomonadati</taxon>
        <taxon>Myxococcota</taxon>
        <taxon>Myxococcia</taxon>
        <taxon>Myxococcales</taxon>
        <taxon>Cystobacterineae</taxon>
        <taxon>Archangiaceae</taxon>
        <taxon>Hyalangium</taxon>
    </lineage>
</organism>
<keyword evidence="2" id="KW-1185">Reference proteome</keyword>
<evidence type="ECO:0000313" key="2">
    <source>
        <dbReference type="Proteomes" id="UP001291309"/>
    </source>
</evidence>
<gene>
    <name evidence="1" type="ORF">SYV04_05930</name>
</gene>